<dbReference type="EMBL" id="BLTE01000029">
    <property type="protein sequence ID" value="GFK96030.1"/>
    <property type="molecule type" value="Genomic_DNA"/>
</dbReference>
<dbReference type="AlphaFoldDB" id="A0A6V8LZ04"/>
<comment type="caution">
    <text evidence="5">The sequence shown here is derived from an EMBL/GenBank/DDBJ whole genome shotgun (WGS) entry which is preliminary data.</text>
</comment>
<dbReference type="RefSeq" id="WP_173087167.1">
    <property type="nucleotide sequence ID" value="NZ_BLTE01000029.1"/>
</dbReference>
<dbReference type="PROSITE" id="PS51379">
    <property type="entry name" value="4FE4S_FER_2"/>
    <property type="match status" value="2"/>
</dbReference>
<keyword evidence="3" id="KW-0411">Iron-sulfur</keyword>
<sequence length="322" mass="36228">MSVMDELKAQIARRLPDLDLVIGWGRGYDALHRTPVFLKDAKELDQLVFDPLCVHNLATYLTRFGKGKRVGVVVKGCDSRSVVQLLQEKLISREHVTIFGLPCEGVADLGRVNRALASRGLVMGKAREAAFTAQGLELAFKGRSETLPLAEVMAAKCGRCAYHDAVLFDEFAGQPVGRKDPDNHDDLAAFEALTLEERMEFWREQMERCTRCYACRNACPLCVCRDQCIGQSREPGWVSQRSGLEEKFFFQMIHATHLAGRCTECGECERACPVDIPLMLLKRKLGKEIVELFNYRAGTDVESRPPLLAFKVEEDTINERGW</sequence>
<evidence type="ECO:0000256" key="2">
    <source>
        <dbReference type="ARBA" id="ARBA00023004"/>
    </source>
</evidence>
<dbReference type="SUPFAM" id="SSF46548">
    <property type="entry name" value="alpha-helical ferredoxin"/>
    <property type="match status" value="1"/>
</dbReference>
<evidence type="ECO:0000313" key="5">
    <source>
        <dbReference type="EMBL" id="GFK96030.1"/>
    </source>
</evidence>
<gene>
    <name evidence="5" type="ORF">NNJEOMEG_03904</name>
</gene>
<evidence type="ECO:0000256" key="1">
    <source>
        <dbReference type="ARBA" id="ARBA00022723"/>
    </source>
</evidence>
<dbReference type="Proteomes" id="UP000494245">
    <property type="component" value="Unassembled WGS sequence"/>
</dbReference>
<accession>A0A6V8LZ04</accession>
<dbReference type="GO" id="GO:0046872">
    <property type="term" value="F:metal ion binding"/>
    <property type="evidence" value="ECO:0007669"/>
    <property type="project" value="UniProtKB-KW"/>
</dbReference>
<organism evidence="5 6">
    <name type="scientific">Fundidesulfovibrio magnetotacticus</name>
    <dbReference type="NCBI Taxonomy" id="2730080"/>
    <lineage>
        <taxon>Bacteria</taxon>
        <taxon>Pseudomonadati</taxon>
        <taxon>Thermodesulfobacteriota</taxon>
        <taxon>Desulfovibrionia</taxon>
        <taxon>Desulfovibrionales</taxon>
        <taxon>Desulfovibrionaceae</taxon>
        <taxon>Fundidesulfovibrio</taxon>
    </lineage>
</organism>
<reference evidence="5 6" key="1">
    <citation type="submission" date="2020-04" db="EMBL/GenBank/DDBJ databases">
        <authorList>
            <consortium name="Desulfovibrio sp. FSS-1 genome sequencing consortium"/>
            <person name="Shimoshige H."/>
            <person name="Kobayashi H."/>
            <person name="Maekawa T."/>
        </authorList>
    </citation>
    <scope>NUCLEOTIDE SEQUENCE [LARGE SCALE GENOMIC DNA]</scope>
    <source>
        <strain evidence="5 6">SIID29052-01</strain>
    </source>
</reference>
<dbReference type="Gene3D" id="1.10.1060.10">
    <property type="entry name" value="Alpha-helical ferredoxin"/>
    <property type="match status" value="1"/>
</dbReference>
<name>A0A6V8LZ04_9BACT</name>
<dbReference type="InterPro" id="IPR009051">
    <property type="entry name" value="Helical_ferredxn"/>
</dbReference>
<dbReference type="PROSITE" id="PS00198">
    <property type="entry name" value="4FE4S_FER_1"/>
    <property type="match status" value="2"/>
</dbReference>
<keyword evidence="6" id="KW-1185">Reference proteome</keyword>
<keyword evidence="1" id="KW-0479">Metal-binding</keyword>
<dbReference type="GO" id="GO:0051536">
    <property type="term" value="F:iron-sulfur cluster binding"/>
    <property type="evidence" value="ECO:0007669"/>
    <property type="project" value="UniProtKB-KW"/>
</dbReference>
<evidence type="ECO:0000313" key="6">
    <source>
        <dbReference type="Proteomes" id="UP000494245"/>
    </source>
</evidence>
<dbReference type="InterPro" id="IPR017900">
    <property type="entry name" value="4Fe4S_Fe_S_CS"/>
</dbReference>
<dbReference type="Pfam" id="PF13183">
    <property type="entry name" value="Fer4_8"/>
    <property type="match status" value="1"/>
</dbReference>
<dbReference type="InterPro" id="IPR017896">
    <property type="entry name" value="4Fe4S_Fe-S-bd"/>
</dbReference>
<evidence type="ECO:0000259" key="4">
    <source>
        <dbReference type="PROSITE" id="PS51379"/>
    </source>
</evidence>
<reference evidence="5 6" key="2">
    <citation type="submission" date="2020-05" db="EMBL/GenBank/DDBJ databases">
        <title>Draft genome sequence of Desulfovibrio sp. strainFSS-1.</title>
        <authorList>
            <person name="Shimoshige H."/>
            <person name="Kobayashi H."/>
            <person name="Maekawa T."/>
        </authorList>
    </citation>
    <scope>NUCLEOTIDE SEQUENCE [LARGE SCALE GENOMIC DNA]</scope>
    <source>
        <strain evidence="5 6">SIID29052-01</strain>
    </source>
</reference>
<evidence type="ECO:0000256" key="3">
    <source>
        <dbReference type="ARBA" id="ARBA00023014"/>
    </source>
</evidence>
<proteinExistence type="predicted"/>
<protein>
    <recommendedName>
        <fullName evidence="4">4Fe-4S ferredoxin-type domain-containing protein</fullName>
    </recommendedName>
</protein>
<feature type="domain" description="4Fe-4S ferredoxin-type" evidence="4">
    <location>
        <begin position="199"/>
        <end position="220"/>
    </location>
</feature>
<keyword evidence="2" id="KW-0408">Iron</keyword>
<feature type="domain" description="4Fe-4S ferredoxin-type" evidence="4">
    <location>
        <begin position="253"/>
        <end position="282"/>
    </location>
</feature>